<keyword evidence="2" id="KW-1185">Reference proteome</keyword>
<evidence type="ECO:0008006" key="3">
    <source>
        <dbReference type="Google" id="ProtNLM"/>
    </source>
</evidence>
<evidence type="ECO:0000313" key="1">
    <source>
        <dbReference type="EMBL" id="BBD80410.1"/>
    </source>
</evidence>
<evidence type="ECO:0000313" key="2">
    <source>
        <dbReference type="Proteomes" id="UP000270530"/>
    </source>
</evidence>
<dbReference type="Pfam" id="PF00494">
    <property type="entry name" value="SQS_PSY"/>
    <property type="match status" value="1"/>
</dbReference>
<dbReference type="Proteomes" id="UP000270530">
    <property type="component" value="Chromosome"/>
</dbReference>
<organism evidence="1 2">
    <name type="scientific">Aerosticca soli</name>
    <dbReference type="NCBI Taxonomy" id="2010829"/>
    <lineage>
        <taxon>Bacteria</taxon>
        <taxon>Pseudomonadati</taxon>
        <taxon>Pseudomonadota</taxon>
        <taxon>Gammaproteobacteria</taxon>
        <taxon>Lysobacterales</taxon>
        <taxon>Rhodanobacteraceae</taxon>
        <taxon>Aerosticca</taxon>
    </lineage>
</organism>
<dbReference type="SUPFAM" id="SSF48576">
    <property type="entry name" value="Terpenoid synthases"/>
    <property type="match status" value="1"/>
</dbReference>
<gene>
    <name evidence="1" type="ORF">ALSL_1761</name>
</gene>
<accession>A0A2Z6E5N2</accession>
<proteinExistence type="predicted"/>
<dbReference type="KEGG" id="rbd:ALSL_1761"/>
<dbReference type="InterPro" id="IPR002060">
    <property type="entry name" value="Squ/phyt_synthse"/>
</dbReference>
<reference evidence="2" key="2">
    <citation type="submission" date="2018-06" db="EMBL/GenBank/DDBJ databases">
        <title>Genome sequence of Rhodanobacteraceae bacterium strain Dysh456.</title>
        <authorList>
            <person name="Fukui M."/>
        </authorList>
    </citation>
    <scope>NUCLEOTIDE SEQUENCE [LARGE SCALE GENOMIC DNA]</scope>
    <source>
        <strain evidence="2">Dysh456</strain>
    </source>
</reference>
<dbReference type="OrthoDB" id="5959054at2"/>
<dbReference type="Gene3D" id="1.10.600.10">
    <property type="entry name" value="Farnesyl Diphosphate Synthase"/>
    <property type="match status" value="1"/>
</dbReference>
<sequence>MSAPAVTREAWWSHVEPWLAAQPQQRVALAFVDPSVYPGHLALAALEHEWLGAAYGIREPHVAAGKLHWWAQELDEAAHGRPHHPLSRVLFAEARASALPMALWLAPVQAALAGLEAGTASDFATQLDASLKLHGALAVLETAWWYGPSVPAARAARLAALGHLLFALRRLEDDAERERLALPMTRLARFGLDRGRLREDSAERTAAVRAQLDDLAQAWQDALRLPGPLSVFRALAARGDARLLRRARRAERPLAVLQRGDGRTDPGLPFAAWRAARGWHAAAG</sequence>
<reference evidence="2" key="1">
    <citation type="submission" date="2018-04" db="EMBL/GenBank/DDBJ databases">
        <authorList>
            <person name="Watanabe M."/>
            <person name="Kojima H."/>
        </authorList>
    </citation>
    <scope>NUCLEOTIDE SEQUENCE [LARGE SCALE GENOMIC DNA]</scope>
    <source>
        <strain evidence="2">Dysh456</strain>
    </source>
</reference>
<dbReference type="AlphaFoldDB" id="A0A2Z6E5N2"/>
<protein>
    <recommendedName>
        <fullName evidence="3">Phytoene synthase</fullName>
    </recommendedName>
</protein>
<dbReference type="RefSeq" id="WP_126538372.1">
    <property type="nucleotide sequence ID" value="NZ_AP018560.1"/>
</dbReference>
<dbReference type="EMBL" id="AP018560">
    <property type="protein sequence ID" value="BBD80410.1"/>
    <property type="molecule type" value="Genomic_DNA"/>
</dbReference>
<name>A0A2Z6E5N2_9GAMM</name>
<dbReference type="InterPro" id="IPR008949">
    <property type="entry name" value="Isoprenoid_synthase_dom_sf"/>
</dbReference>